<keyword evidence="7" id="KW-0406">Ion transport</keyword>
<comment type="subunit">
    <text evidence="9">Heterodimer with SLC30A5; form a functional zinc ion transmembrane transporter.</text>
</comment>
<feature type="domain" description="Cation efflux protein transmembrane" evidence="13">
    <location>
        <begin position="118"/>
        <end position="331"/>
    </location>
</feature>
<keyword evidence="5 12" id="KW-1133">Transmembrane helix</keyword>
<feature type="transmembrane region" description="Helical" evidence="12">
    <location>
        <begin position="277"/>
        <end position="294"/>
    </location>
</feature>
<evidence type="ECO:0000256" key="1">
    <source>
        <dbReference type="ARBA" id="ARBA00004166"/>
    </source>
</evidence>
<evidence type="ECO:0000313" key="14">
    <source>
        <dbReference type="EnsemblMetazoa" id="XP_030854235"/>
    </source>
</evidence>
<keyword evidence="6" id="KW-0333">Golgi apparatus</keyword>
<evidence type="ECO:0000256" key="2">
    <source>
        <dbReference type="ARBA" id="ARBA00022448"/>
    </source>
</evidence>
<evidence type="ECO:0000256" key="12">
    <source>
        <dbReference type="SAM" id="Phobius"/>
    </source>
</evidence>
<evidence type="ECO:0000256" key="9">
    <source>
        <dbReference type="ARBA" id="ARBA00038600"/>
    </source>
</evidence>
<dbReference type="GO" id="GO:0005794">
    <property type="term" value="C:Golgi apparatus"/>
    <property type="evidence" value="ECO:0000318"/>
    <property type="project" value="GO_Central"/>
</dbReference>
<dbReference type="GO" id="GO:0016020">
    <property type="term" value="C:membrane"/>
    <property type="evidence" value="ECO:0007669"/>
    <property type="project" value="InterPro"/>
</dbReference>
<sequence length="574" mass="62683">MALNYGSQIIDIDAFDTSMDVDAVGNRGHRYGKASPTAGAYSQQGSGHAHGHHGHGHGHHGHGHDHTGINGGSDSVHGTIQPFSRPQHGIISRIMTELRSVLKEHRAKRVLMLGLMGTLCIVTMLLWCQSTNSIALTAFTYIILFDVLSLGVCLITIWVTKQRPSSIYTYGYERFEVLAVFSTTMLAIFGSIFIMKESTERIIQPPEIHTGRLMLGAILGLFSHLVLLYGSRNQAFSHVSTASKSSWLQEHFADICQSFCTVVPGLDHLLLPRVNPFILIGLCSMLSLCVTDFLVDMNNFHMADPLAALCIAMMTVGTMFPMSVYSGTILLQTTPAHILGQLDKSLREASTLDGVLEFRNEHFWTLSFGQLAGSLNVRVRRDADEQMVLAHVFNKLSHLVNILTIQIIKDEWTRINPVSTTIGSSRTTLQDFTPGVSTPKSQFKSVASSLPPHMTNNTLYGAGNPYSPTPPLRAQSTPYGTPLKDISFNSDMDNVPSHDVPSPVMADAKLKGILRTNPSGAYGGSRQGQQFTKNDWTAQSLAPISSGSAVIDFSTLGTGNTFPTSINSRTNVRR</sequence>
<dbReference type="InterPro" id="IPR058533">
    <property type="entry name" value="Cation_efflux_TM"/>
</dbReference>
<keyword evidence="3 12" id="KW-0812">Transmembrane</keyword>
<accession>A0A7M7T4Y3</accession>
<dbReference type="OrthoDB" id="5382797at2759"/>
<protein>
    <recommendedName>
        <fullName evidence="13">Cation efflux protein transmembrane domain-containing protein</fullName>
    </recommendedName>
</protein>
<dbReference type="PANTHER" id="PTHR46531:SF1">
    <property type="entry name" value="ZINC TRANSPORTER 6"/>
    <property type="match status" value="1"/>
</dbReference>
<dbReference type="CTD" id="55676"/>
<keyword evidence="8 12" id="KW-0472">Membrane</keyword>
<comment type="subcellular location">
    <subcellularLocation>
        <location evidence="1">Golgi apparatus</location>
        <location evidence="1">trans-Golgi network membrane</location>
        <topology evidence="1">Multi-pass membrane protein</topology>
    </subcellularLocation>
</comment>
<evidence type="ECO:0000256" key="6">
    <source>
        <dbReference type="ARBA" id="ARBA00023034"/>
    </source>
</evidence>
<feature type="transmembrane region" description="Helical" evidence="12">
    <location>
        <begin position="172"/>
        <end position="193"/>
    </location>
</feature>
<dbReference type="PANTHER" id="PTHR46531">
    <property type="entry name" value="ZINC TRANSPORTER 6"/>
    <property type="match status" value="1"/>
</dbReference>
<evidence type="ECO:0000313" key="15">
    <source>
        <dbReference type="Proteomes" id="UP000007110"/>
    </source>
</evidence>
<dbReference type="GO" id="GO:0006829">
    <property type="term" value="P:zinc ion transport"/>
    <property type="evidence" value="ECO:0000318"/>
    <property type="project" value="GO_Central"/>
</dbReference>
<feature type="transmembrane region" description="Helical" evidence="12">
    <location>
        <begin position="306"/>
        <end position="325"/>
    </location>
</feature>
<evidence type="ECO:0000256" key="3">
    <source>
        <dbReference type="ARBA" id="ARBA00022692"/>
    </source>
</evidence>
<feature type="region of interest" description="Disordered" evidence="11">
    <location>
        <begin position="27"/>
        <end position="78"/>
    </location>
</feature>
<evidence type="ECO:0000256" key="7">
    <source>
        <dbReference type="ARBA" id="ARBA00023065"/>
    </source>
</evidence>
<evidence type="ECO:0000256" key="11">
    <source>
        <dbReference type="SAM" id="MobiDB-lite"/>
    </source>
</evidence>
<dbReference type="EnsemblMetazoa" id="XM_030998375">
    <property type="protein sequence ID" value="XP_030854235"/>
    <property type="gene ID" value="LOC589887"/>
</dbReference>
<keyword evidence="2" id="KW-0813">Transport</keyword>
<dbReference type="Proteomes" id="UP000007110">
    <property type="component" value="Unassembled WGS sequence"/>
</dbReference>
<organism evidence="14 15">
    <name type="scientific">Strongylocentrotus purpuratus</name>
    <name type="common">Purple sea urchin</name>
    <dbReference type="NCBI Taxonomy" id="7668"/>
    <lineage>
        <taxon>Eukaryota</taxon>
        <taxon>Metazoa</taxon>
        <taxon>Echinodermata</taxon>
        <taxon>Eleutherozoa</taxon>
        <taxon>Echinozoa</taxon>
        <taxon>Echinoidea</taxon>
        <taxon>Euechinoidea</taxon>
        <taxon>Echinacea</taxon>
        <taxon>Camarodonta</taxon>
        <taxon>Echinidea</taxon>
        <taxon>Strongylocentrotidae</taxon>
        <taxon>Strongylocentrotus</taxon>
    </lineage>
</organism>
<dbReference type="InterPro" id="IPR027469">
    <property type="entry name" value="Cation_efflux_TMD_sf"/>
</dbReference>
<keyword evidence="15" id="KW-1185">Reference proteome</keyword>
<dbReference type="RefSeq" id="XP_030854235.1">
    <property type="nucleotide sequence ID" value="XM_030998375.1"/>
</dbReference>
<feature type="compositionally biased region" description="Basic residues" evidence="11">
    <location>
        <begin position="49"/>
        <end position="63"/>
    </location>
</feature>
<reference evidence="14" key="2">
    <citation type="submission" date="2021-01" db="UniProtKB">
        <authorList>
            <consortium name="EnsemblMetazoa"/>
        </authorList>
    </citation>
    <scope>IDENTIFICATION</scope>
</reference>
<comment type="function">
    <text evidence="10">Has probably no intrinsic transporter activity but together with SLC30A5 forms a functional zinc ion:proton antiporter heterodimer, mediating zinc entry into the lumen of organelles along the secretory pathway. As part of that zinc ion:proton antiporter, contributes to zinc ion homeostasis within the early secretory pathway and regulates the activation and folding of enzymes like alkaline phosphatases and enzymes involved in phosphatidylinositol glycan anchor biosynthesis.</text>
</comment>
<proteinExistence type="predicted"/>
<evidence type="ECO:0000256" key="10">
    <source>
        <dbReference type="ARBA" id="ARBA00045455"/>
    </source>
</evidence>
<feature type="transmembrane region" description="Helical" evidence="12">
    <location>
        <begin position="139"/>
        <end position="160"/>
    </location>
</feature>
<dbReference type="FunCoup" id="A0A7M7T4Y3">
    <property type="interactions" value="704"/>
</dbReference>
<evidence type="ECO:0000256" key="5">
    <source>
        <dbReference type="ARBA" id="ARBA00022989"/>
    </source>
</evidence>
<keyword evidence="4" id="KW-0862">Zinc</keyword>
<dbReference type="GO" id="GO:0008324">
    <property type="term" value="F:monoatomic cation transmembrane transporter activity"/>
    <property type="evidence" value="ECO:0007669"/>
    <property type="project" value="InterPro"/>
</dbReference>
<name>A0A7M7T4Y3_STRPU</name>
<dbReference type="OMA" id="WCQSTNS"/>
<feature type="transmembrane region" description="Helical" evidence="12">
    <location>
        <begin position="213"/>
        <end position="231"/>
    </location>
</feature>
<dbReference type="KEGG" id="spu:589887"/>
<dbReference type="AlphaFoldDB" id="A0A7M7T4Y3"/>
<evidence type="ECO:0000259" key="13">
    <source>
        <dbReference type="Pfam" id="PF01545"/>
    </source>
</evidence>
<dbReference type="Pfam" id="PF01545">
    <property type="entry name" value="Cation_efflux"/>
    <property type="match status" value="1"/>
</dbReference>
<dbReference type="InterPro" id="IPR052005">
    <property type="entry name" value="CDF_SLC30A"/>
</dbReference>
<dbReference type="GeneID" id="589887"/>
<dbReference type="Gene3D" id="1.20.1510.10">
    <property type="entry name" value="Cation efflux protein transmembrane domain"/>
    <property type="match status" value="1"/>
</dbReference>
<feature type="transmembrane region" description="Helical" evidence="12">
    <location>
        <begin position="110"/>
        <end position="127"/>
    </location>
</feature>
<reference evidence="15" key="1">
    <citation type="submission" date="2015-02" db="EMBL/GenBank/DDBJ databases">
        <title>Genome sequencing for Strongylocentrotus purpuratus.</title>
        <authorList>
            <person name="Murali S."/>
            <person name="Liu Y."/>
            <person name="Vee V."/>
            <person name="English A."/>
            <person name="Wang M."/>
            <person name="Skinner E."/>
            <person name="Han Y."/>
            <person name="Muzny D.M."/>
            <person name="Worley K.C."/>
            <person name="Gibbs R.A."/>
        </authorList>
    </citation>
    <scope>NUCLEOTIDE SEQUENCE</scope>
</reference>
<dbReference type="SUPFAM" id="SSF161111">
    <property type="entry name" value="Cation efflux protein transmembrane domain-like"/>
    <property type="match status" value="1"/>
</dbReference>
<evidence type="ECO:0000256" key="8">
    <source>
        <dbReference type="ARBA" id="ARBA00023136"/>
    </source>
</evidence>
<dbReference type="InParanoid" id="A0A7M7T4Y3"/>
<evidence type="ECO:0000256" key="4">
    <source>
        <dbReference type="ARBA" id="ARBA00022833"/>
    </source>
</evidence>